<dbReference type="RefSeq" id="XP_007513511.1">
    <property type="nucleotide sequence ID" value="XM_007513449.1"/>
</dbReference>
<dbReference type="PANTHER" id="PTHR31651">
    <property type="match status" value="1"/>
</dbReference>
<dbReference type="AlphaFoldDB" id="K8EDF6"/>
<protein>
    <submittedName>
        <fullName evidence="11">Auxin efflux carrier family</fullName>
    </submittedName>
</protein>
<dbReference type="GO" id="GO:0012505">
    <property type="term" value="C:endomembrane system"/>
    <property type="evidence" value="ECO:0007669"/>
    <property type="project" value="UniProtKB-SubCell"/>
</dbReference>
<evidence type="ECO:0000256" key="3">
    <source>
        <dbReference type="ARBA" id="ARBA00022448"/>
    </source>
</evidence>
<sequence>MTTKQTTLQRASLVAKSSNTASTSYSSSSSSSSSALKVCCKGGRRNRRILTQRMRAKRTTAGGEADDEEEEEEEKNTMMMQQQEEEQNNNNERKFHPRMFVPFPLSWGSVKLDASDPYYDQNRQKQFSSTATPKMVFSSFALAVVVFNVPFVAQVLAKVNPLFSGFLNALSYGFNVPIFIKCSTAIFKICVLCVVVSKLILKKRLPLETPVVVSKLAFNVLLPCYLCTRVAGTLTKTPLNQSLMVLPFGALSQVIAGTICGVVLTKLVVTMASLQKKKSSGGGGNRASNNNNSISAAAIDIECKDDVMPRLGLAACAFGNTFTLPLVFLTEVLGAANADVIAGYIALYLVGWTPLLWTVGFLIIAGPAMSDAIVREKNPVKKCALQIRETGKRIVNELANPPFLAMVLGVIIGTNAPLREFLVPGAKAFAASTSSGTSIATIAPLEFSFIAGVAKAIYELAVNIGAAALPMQMLVLAASLVKVKKEDLIEQEVINDAADDDIFRAEDASWITGKTKASFLIEKATEIVTNIRKGLVMDAPDFKALCVACVTRFIVLPIVCVSGFLALKNFFPHLIPKDKIAQMVLLTMSCMPAAQNLVVLAQLRDETRVFAPQLAGLMLRQYIFGILPCTLWITAFTRLVV</sequence>
<evidence type="ECO:0000256" key="9">
    <source>
        <dbReference type="SAM" id="MobiDB-lite"/>
    </source>
</evidence>
<feature type="compositionally biased region" description="Acidic residues" evidence="9">
    <location>
        <begin position="64"/>
        <end position="74"/>
    </location>
</feature>
<evidence type="ECO:0000256" key="7">
    <source>
        <dbReference type="ARBA" id="ARBA00025100"/>
    </source>
</evidence>
<dbReference type="GO" id="GO:0080162">
    <property type="term" value="P:endoplasmic reticulum to cytosol auxin transport"/>
    <property type="evidence" value="ECO:0007669"/>
    <property type="project" value="InterPro"/>
</dbReference>
<feature type="transmembrane region" description="Helical" evidence="10">
    <location>
        <begin position="213"/>
        <end position="232"/>
    </location>
</feature>
<evidence type="ECO:0000256" key="10">
    <source>
        <dbReference type="SAM" id="Phobius"/>
    </source>
</evidence>
<feature type="compositionally biased region" description="Low complexity" evidence="9">
    <location>
        <begin position="17"/>
        <end position="35"/>
    </location>
</feature>
<feature type="transmembrane region" description="Helical" evidence="10">
    <location>
        <begin position="579"/>
        <end position="601"/>
    </location>
</feature>
<keyword evidence="6 10" id="KW-0472">Membrane</keyword>
<feature type="transmembrane region" description="Helical" evidence="10">
    <location>
        <begin position="135"/>
        <end position="156"/>
    </location>
</feature>
<keyword evidence="3" id="KW-0813">Transport</keyword>
<keyword evidence="12" id="KW-1185">Reference proteome</keyword>
<feature type="region of interest" description="Disordered" evidence="9">
    <location>
        <begin position="1"/>
        <end position="90"/>
    </location>
</feature>
<keyword evidence="4 10" id="KW-0812">Transmembrane</keyword>
<evidence type="ECO:0000256" key="2">
    <source>
        <dbReference type="ARBA" id="ARBA00004308"/>
    </source>
</evidence>
<organism evidence="11 12">
    <name type="scientific">Bathycoccus prasinos</name>
    <dbReference type="NCBI Taxonomy" id="41875"/>
    <lineage>
        <taxon>Eukaryota</taxon>
        <taxon>Viridiplantae</taxon>
        <taxon>Chlorophyta</taxon>
        <taxon>Mamiellophyceae</taxon>
        <taxon>Mamiellales</taxon>
        <taxon>Bathycoccaceae</taxon>
        <taxon>Bathycoccus</taxon>
    </lineage>
</organism>
<evidence type="ECO:0000313" key="11">
    <source>
        <dbReference type="EMBL" id="CCO16036.1"/>
    </source>
</evidence>
<accession>K8EDF6</accession>
<keyword evidence="5 10" id="KW-1133">Transmembrane helix</keyword>
<evidence type="ECO:0000256" key="8">
    <source>
        <dbReference type="ARBA" id="ARBA00025752"/>
    </source>
</evidence>
<dbReference type="Proteomes" id="UP000198341">
    <property type="component" value="Chromosome 4"/>
</dbReference>
<dbReference type="eggNOG" id="ENOG502S5VV">
    <property type="taxonomic scope" value="Eukaryota"/>
</dbReference>
<evidence type="ECO:0000256" key="6">
    <source>
        <dbReference type="ARBA" id="ARBA00023136"/>
    </source>
</evidence>
<evidence type="ECO:0000256" key="5">
    <source>
        <dbReference type="ARBA" id="ARBA00022989"/>
    </source>
</evidence>
<reference evidence="11 12" key="1">
    <citation type="submission" date="2011-10" db="EMBL/GenBank/DDBJ databases">
        <authorList>
            <person name="Genoscope - CEA"/>
        </authorList>
    </citation>
    <scope>NUCLEOTIDE SEQUENCE [LARGE SCALE GENOMIC DNA]</scope>
    <source>
        <strain evidence="11 12">RCC 1105</strain>
    </source>
</reference>
<dbReference type="GeneID" id="19016488"/>
<evidence type="ECO:0000313" key="12">
    <source>
        <dbReference type="Proteomes" id="UP000198341"/>
    </source>
</evidence>
<feature type="transmembrane region" description="Helical" evidence="10">
    <location>
        <begin position="622"/>
        <end position="640"/>
    </location>
</feature>
<feature type="transmembrane region" description="Helical" evidence="10">
    <location>
        <begin position="542"/>
        <end position="567"/>
    </location>
</feature>
<dbReference type="InterPro" id="IPR045033">
    <property type="entry name" value="PILS1/3/4/5/7"/>
</dbReference>
<evidence type="ECO:0000256" key="1">
    <source>
        <dbReference type="ARBA" id="ARBA00004141"/>
    </source>
</evidence>
<feature type="transmembrane region" description="Helical" evidence="10">
    <location>
        <begin position="176"/>
        <end position="201"/>
    </location>
</feature>
<dbReference type="GO" id="GO:0016020">
    <property type="term" value="C:membrane"/>
    <property type="evidence" value="ECO:0007669"/>
    <property type="project" value="UniProtKB-SubCell"/>
</dbReference>
<comment type="function">
    <text evidence="7">Involved in cellular auxin homeostasis by regulating auxin metabolism. Regulates intracellular auxin accumulation at the endoplasmic reticulum and thus auxin availability for nuclear auxin signaling.</text>
</comment>
<feature type="transmembrane region" description="Helical" evidence="10">
    <location>
        <begin position="244"/>
        <end position="269"/>
    </location>
</feature>
<gene>
    <name evidence="11" type="ORF">Bathy04g04620</name>
</gene>
<evidence type="ECO:0000256" key="4">
    <source>
        <dbReference type="ARBA" id="ARBA00022692"/>
    </source>
</evidence>
<feature type="transmembrane region" description="Helical" evidence="10">
    <location>
        <begin position="311"/>
        <end position="329"/>
    </location>
</feature>
<dbReference type="EMBL" id="FO082275">
    <property type="protein sequence ID" value="CCO16036.1"/>
    <property type="molecule type" value="Genomic_DNA"/>
</dbReference>
<comment type="subcellular location">
    <subcellularLocation>
        <location evidence="2">Endomembrane system</location>
    </subcellularLocation>
    <subcellularLocation>
        <location evidence="1">Membrane</location>
        <topology evidence="1">Multi-pass membrane protein</topology>
    </subcellularLocation>
</comment>
<dbReference type="Pfam" id="PF03547">
    <property type="entry name" value="Mem_trans"/>
    <property type="match status" value="1"/>
</dbReference>
<dbReference type="STRING" id="41875.K8EDF6"/>
<feature type="compositionally biased region" description="Polar residues" evidence="9">
    <location>
        <begin position="1"/>
        <end position="10"/>
    </location>
</feature>
<dbReference type="PANTHER" id="PTHR31651:SF36">
    <property type="entry name" value="AUXIN EFFLUX CARRIER FAMILY PROTEIN"/>
    <property type="match status" value="1"/>
</dbReference>
<comment type="similarity">
    <text evidence="8">Belongs to the auxin efflux carrier (TC 2.A.69.2) family.</text>
</comment>
<feature type="transmembrane region" description="Helical" evidence="10">
    <location>
        <begin position="341"/>
        <end position="365"/>
    </location>
</feature>
<proteinExistence type="inferred from homology"/>
<feature type="compositionally biased region" description="Basic residues" evidence="9">
    <location>
        <begin position="42"/>
        <end position="58"/>
    </location>
</feature>
<name>K8EDF6_9CHLO</name>
<dbReference type="KEGG" id="bpg:Bathy04g04620"/>
<dbReference type="InterPro" id="IPR004776">
    <property type="entry name" value="Mem_transp_PIN-like"/>
</dbReference>
<dbReference type="OrthoDB" id="191139at2759"/>